<dbReference type="PROSITE" id="PS00028">
    <property type="entry name" value="ZINC_FINGER_C2H2_1"/>
    <property type="match status" value="5"/>
</dbReference>
<keyword evidence="5" id="KW-0862">Zinc</keyword>
<accession>A0A653DGU7</accession>
<feature type="domain" description="C2H2-type" evidence="9">
    <location>
        <begin position="154"/>
        <end position="181"/>
    </location>
</feature>
<evidence type="ECO:0000259" key="9">
    <source>
        <dbReference type="PROSITE" id="PS50157"/>
    </source>
</evidence>
<evidence type="ECO:0000313" key="11">
    <source>
        <dbReference type="Proteomes" id="UP000410492"/>
    </source>
</evidence>
<evidence type="ECO:0000256" key="4">
    <source>
        <dbReference type="ARBA" id="ARBA00022771"/>
    </source>
</evidence>
<dbReference type="Pfam" id="PF12874">
    <property type="entry name" value="zf-met"/>
    <property type="match status" value="2"/>
</dbReference>
<organism evidence="10 11">
    <name type="scientific">Callosobruchus maculatus</name>
    <name type="common">Southern cowpea weevil</name>
    <name type="synonym">Pulse bruchid</name>
    <dbReference type="NCBI Taxonomy" id="64391"/>
    <lineage>
        <taxon>Eukaryota</taxon>
        <taxon>Metazoa</taxon>
        <taxon>Ecdysozoa</taxon>
        <taxon>Arthropoda</taxon>
        <taxon>Hexapoda</taxon>
        <taxon>Insecta</taxon>
        <taxon>Pterygota</taxon>
        <taxon>Neoptera</taxon>
        <taxon>Endopterygota</taxon>
        <taxon>Coleoptera</taxon>
        <taxon>Polyphaga</taxon>
        <taxon>Cucujiformia</taxon>
        <taxon>Chrysomeloidea</taxon>
        <taxon>Chrysomelidae</taxon>
        <taxon>Bruchinae</taxon>
        <taxon>Bruchini</taxon>
        <taxon>Callosobruchus</taxon>
    </lineage>
</organism>
<dbReference type="PROSITE" id="PS50157">
    <property type="entry name" value="ZINC_FINGER_C2H2_2"/>
    <property type="match status" value="3"/>
</dbReference>
<name>A0A653DGU7_CALMS</name>
<evidence type="ECO:0000313" key="10">
    <source>
        <dbReference type="EMBL" id="VEN59410.1"/>
    </source>
</evidence>
<dbReference type="PANTHER" id="PTHR24392:SF58">
    <property type="entry name" value="C2H2-TYPE DOMAIN-CONTAINING PROTEIN"/>
    <property type="match status" value="1"/>
</dbReference>
<comment type="subcellular location">
    <subcellularLocation>
        <location evidence="1">Nucleus</location>
    </subcellularLocation>
</comment>
<keyword evidence="3" id="KW-0677">Repeat</keyword>
<evidence type="ECO:0000256" key="3">
    <source>
        <dbReference type="ARBA" id="ARBA00022737"/>
    </source>
</evidence>
<evidence type="ECO:0000256" key="1">
    <source>
        <dbReference type="ARBA" id="ARBA00004123"/>
    </source>
</evidence>
<dbReference type="AlphaFoldDB" id="A0A653DGU7"/>
<keyword evidence="4 8" id="KW-0863">Zinc-finger</keyword>
<feature type="domain" description="C2H2-type" evidence="9">
    <location>
        <begin position="54"/>
        <end position="82"/>
    </location>
</feature>
<dbReference type="SUPFAM" id="SSF57667">
    <property type="entry name" value="beta-beta-alpha zinc fingers"/>
    <property type="match status" value="3"/>
</dbReference>
<keyword evidence="6" id="KW-0238">DNA-binding</keyword>
<keyword evidence="2" id="KW-0479">Metal-binding</keyword>
<protein>
    <recommendedName>
        <fullName evidence="9">C2H2-type domain-containing protein</fullName>
    </recommendedName>
</protein>
<dbReference type="PANTHER" id="PTHR24392">
    <property type="entry name" value="ZINC FINGER PROTEIN"/>
    <property type="match status" value="1"/>
</dbReference>
<dbReference type="OrthoDB" id="6780310at2759"/>
<reference evidence="10 11" key="1">
    <citation type="submission" date="2019-01" db="EMBL/GenBank/DDBJ databases">
        <authorList>
            <person name="Sayadi A."/>
        </authorList>
    </citation>
    <scope>NUCLEOTIDE SEQUENCE [LARGE SCALE GENOMIC DNA]</scope>
</reference>
<keyword evidence="7" id="KW-0539">Nucleus</keyword>
<keyword evidence="11" id="KW-1185">Reference proteome</keyword>
<evidence type="ECO:0000256" key="2">
    <source>
        <dbReference type="ARBA" id="ARBA00022723"/>
    </source>
</evidence>
<dbReference type="InterPro" id="IPR036236">
    <property type="entry name" value="Znf_C2H2_sf"/>
</dbReference>
<evidence type="ECO:0000256" key="6">
    <source>
        <dbReference type="ARBA" id="ARBA00023125"/>
    </source>
</evidence>
<evidence type="ECO:0000256" key="8">
    <source>
        <dbReference type="PROSITE-ProRule" id="PRU00042"/>
    </source>
</evidence>
<dbReference type="InterPro" id="IPR013087">
    <property type="entry name" value="Znf_C2H2_type"/>
</dbReference>
<evidence type="ECO:0000256" key="7">
    <source>
        <dbReference type="ARBA" id="ARBA00023242"/>
    </source>
</evidence>
<dbReference type="Proteomes" id="UP000410492">
    <property type="component" value="Unassembled WGS sequence"/>
</dbReference>
<dbReference type="GO" id="GO:0005634">
    <property type="term" value="C:nucleus"/>
    <property type="evidence" value="ECO:0007669"/>
    <property type="project" value="UniProtKB-SubCell"/>
</dbReference>
<dbReference type="Pfam" id="PF00096">
    <property type="entry name" value="zf-C2H2"/>
    <property type="match status" value="2"/>
</dbReference>
<proteinExistence type="predicted"/>
<gene>
    <name evidence="10" type="ORF">CALMAC_LOCUS17427</name>
</gene>
<dbReference type="EMBL" id="CAACVG010012015">
    <property type="protein sequence ID" value="VEN59410.1"/>
    <property type="molecule type" value="Genomic_DNA"/>
</dbReference>
<dbReference type="SMART" id="SM00355">
    <property type="entry name" value="ZnF_C2H2"/>
    <property type="match status" value="12"/>
</dbReference>
<dbReference type="Gene3D" id="3.30.160.60">
    <property type="entry name" value="Classic Zinc Finger"/>
    <property type="match status" value="6"/>
</dbReference>
<sequence>MAAERALFICYNCNFAAWTKTRLIQHIGVGKCNLKANLGKSRLAYTRHNPLTDYVCTHCNIVFRRKLSLDEHIIKRHNIESIGSVSSEIHGCAHCDYKTTRNNTLNRHMLTHPTVVYFSICKYCNASFKSEQSLDNHVIKKHPDFIASIGKKIHECSNCAYKTTIPKYFKRHLKIHSSDKINTCEHCNATFKCKKSLDDHIVRKHPNFSASVSYRINQCPSCDYKSARKYDVDKHMLKHLDGDKRMLKHLDVDSSDNTIICKHCDGRYKSEQGLNNHIIKKHPDFIGSVTRKIHECSYCPFKTAYKRSFDGHMTSHSDVDSKLNACKHCTARFTCKYYLDDHIVKKHPDFIESVTRKIYECLHCPFKTVYKHRFDGHMTSHSDVDSKLNACKHCTATFTRKSNLADHIVKKHPDFIASVRRKIHKCPHCAYKTVRKDILERHILSHP</sequence>
<dbReference type="GO" id="GO:0003677">
    <property type="term" value="F:DNA binding"/>
    <property type="evidence" value="ECO:0007669"/>
    <property type="project" value="UniProtKB-KW"/>
</dbReference>
<evidence type="ECO:0000256" key="5">
    <source>
        <dbReference type="ARBA" id="ARBA00022833"/>
    </source>
</evidence>
<dbReference type="GO" id="GO:0008270">
    <property type="term" value="F:zinc ion binding"/>
    <property type="evidence" value="ECO:0007669"/>
    <property type="project" value="UniProtKB-KW"/>
</dbReference>
<feature type="domain" description="C2H2-type" evidence="9">
    <location>
        <begin position="389"/>
        <end position="412"/>
    </location>
</feature>